<accession>B8CSA3</accession>
<dbReference type="AlphaFoldDB" id="B8CSA3"/>
<evidence type="ECO:0000313" key="2">
    <source>
        <dbReference type="Proteomes" id="UP000000753"/>
    </source>
</evidence>
<reference evidence="1 2" key="1">
    <citation type="journal article" date="2008" name="PLoS ONE">
        <title>Environmental adaptation: genomic analysis of the piezotolerant and psychrotolerant deep-sea iron reducing bacterium Shewanella piezotolerans WP3.</title>
        <authorList>
            <person name="Wang F."/>
            <person name="Wang J."/>
            <person name="Jian H."/>
            <person name="Zhang B."/>
            <person name="Li S."/>
            <person name="Wang F."/>
            <person name="Zeng X."/>
            <person name="Gao L."/>
            <person name="Bartlett D.H."/>
            <person name="Yu J."/>
            <person name="Hu S."/>
            <person name="Xiao X."/>
        </authorList>
    </citation>
    <scope>NUCLEOTIDE SEQUENCE [LARGE SCALE GENOMIC DNA]</scope>
    <source>
        <strain evidence="2">WP3 / JCM 13877</strain>
    </source>
</reference>
<organism evidence="1 2">
    <name type="scientific">Shewanella piezotolerans (strain WP3 / JCM 13877)</name>
    <dbReference type="NCBI Taxonomy" id="225849"/>
    <lineage>
        <taxon>Bacteria</taxon>
        <taxon>Pseudomonadati</taxon>
        <taxon>Pseudomonadota</taxon>
        <taxon>Gammaproteobacteria</taxon>
        <taxon>Alteromonadales</taxon>
        <taxon>Shewanellaceae</taxon>
        <taxon>Shewanella</taxon>
    </lineage>
</organism>
<dbReference type="eggNOG" id="COG1262">
    <property type="taxonomic scope" value="Bacteria"/>
</dbReference>
<dbReference type="EMBL" id="CP000472">
    <property type="protein sequence ID" value="ACJ30393.1"/>
    <property type="molecule type" value="Genomic_DNA"/>
</dbReference>
<dbReference type="Proteomes" id="UP000000753">
    <property type="component" value="Chromosome"/>
</dbReference>
<dbReference type="InterPro" id="IPR010836">
    <property type="entry name" value="SapC"/>
</dbReference>
<sequence>MEAAYVALNNKEHQNIRIKDMDNFEEFSNDHMAPLMVQEFIQASASFPIIFTKDPKSMQFKAVALFGLTPETNQFVVEGKWTARYLPMVLRGQPFIARENEQQSIMIGFNSNSKLVNTTEGHRLFDENSEQTDYLKQQVAFMGKIAEYHHITSLFIKHLTDNELLQQKVLTIKGSNGKDHNIQGIYTIDEERLKNLADDKLVMFAKQGLFGPIYAHLSSLGQVDLLIKS</sequence>
<name>B8CSA3_SHEPW</name>
<protein>
    <submittedName>
        <fullName evidence="1">SapC-like protein</fullName>
    </submittedName>
</protein>
<dbReference type="RefSeq" id="WP_020913737.1">
    <property type="nucleotide sequence ID" value="NC_011566.1"/>
</dbReference>
<keyword evidence="2" id="KW-1185">Reference proteome</keyword>
<dbReference type="OrthoDB" id="9806524at2"/>
<gene>
    <name evidence="1" type="ordered locus">swp_3709</name>
</gene>
<evidence type="ECO:0000313" key="1">
    <source>
        <dbReference type="EMBL" id="ACJ30393.1"/>
    </source>
</evidence>
<dbReference type="STRING" id="225849.swp_3709"/>
<dbReference type="Pfam" id="PF07277">
    <property type="entry name" value="SapC"/>
    <property type="match status" value="1"/>
</dbReference>
<dbReference type="KEGG" id="swp:swp_3709"/>
<proteinExistence type="predicted"/>
<dbReference type="HOGENOM" id="CLU_074824_1_1_6"/>